<dbReference type="PANTHER" id="PTHR24171">
    <property type="entry name" value="ANKYRIN REPEAT DOMAIN-CONTAINING PROTEIN 39-RELATED"/>
    <property type="match status" value="1"/>
</dbReference>
<name>C0NVU4_AJECG</name>
<dbReference type="Gene3D" id="1.25.40.20">
    <property type="entry name" value="Ankyrin repeat-containing domain"/>
    <property type="match status" value="1"/>
</dbReference>
<evidence type="ECO:0000313" key="4">
    <source>
        <dbReference type="EMBL" id="EEH04633.1"/>
    </source>
</evidence>
<proteinExistence type="predicted"/>
<evidence type="ECO:0000256" key="1">
    <source>
        <dbReference type="ARBA" id="ARBA00022737"/>
    </source>
</evidence>
<dbReference type="AlphaFoldDB" id="C0NVU4"/>
<gene>
    <name evidence="4" type="ORF">HCBG_07274</name>
</gene>
<sequence length="118" mass="12846">MGRVDAVELLLNSGAVLDCVDYIGRSPLSWAAESGSLAVVKLLIDRGANVNLKDVKGTGPLGWAHLAGRGPDICAIKKILQEHGASRAREIWLPRLWLLIRIWRKIVPGISPPKPPQK</sequence>
<keyword evidence="5" id="KW-1185">Reference proteome</keyword>
<dbReference type="GeneID" id="69040290"/>
<keyword evidence="2 3" id="KW-0040">ANK repeat</keyword>
<dbReference type="EMBL" id="GG663373">
    <property type="protein sequence ID" value="EEH04633.1"/>
    <property type="molecule type" value="Genomic_DNA"/>
</dbReference>
<keyword evidence="1" id="KW-0677">Repeat</keyword>
<organism evidence="4 5">
    <name type="scientific">Ajellomyces capsulatus (strain G186AR / H82 / ATCC MYA-2454 / RMSCC 2432)</name>
    <name type="common">Darling's disease fungus</name>
    <name type="synonym">Histoplasma capsulatum</name>
    <dbReference type="NCBI Taxonomy" id="447093"/>
    <lineage>
        <taxon>Eukaryota</taxon>
        <taxon>Fungi</taxon>
        <taxon>Dikarya</taxon>
        <taxon>Ascomycota</taxon>
        <taxon>Pezizomycotina</taxon>
        <taxon>Eurotiomycetes</taxon>
        <taxon>Eurotiomycetidae</taxon>
        <taxon>Onygenales</taxon>
        <taxon>Ajellomycetaceae</taxon>
        <taxon>Histoplasma</taxon>
    </lineage>
</organism>
<dbReference type="InterPro" id="IPR002110">
    <property type="entry name" value="Ankyrin_rpt"/>
</dbReference>
<dbReference type="Proteomes" id="UP000001631">
    <property type="component" value="Unassembled WGS sequence"/>
</dbReference>
<protein>
    <submittedName>
        <fullName evidence="4">Uncharacterized protein</fullName>
    </submittedName>
</protein>
<dbReference type="SMART" id="SM00248">
    <property type="entry name" value="ANK"/>
    <property type="match status" value="1"/>
</dbReference>
<evidence type="ECO:0000256" key="2">
    <source>
        <dbReference type="ARBA" id="ARBA00023043"/>
    </source>
</evidence>
<dbReference type="InParanoid" id="C0NVU4"/>
<feature type="repeat" description="ANK" evidence="3">
    <location>
        <begin position="23"/>
        <end position="55"/>
    </location>
</feature>
<dbReference type="RefSeq" id="XP_045285114.1">
    <property type="nucleotide sequence ID" value="XM_045434323.1"/>
</dbReference>
<accession>C0NVU4</accession>
<reference evidence="4" key="1">
    <citation type="submission" date="2009-02" db="EMBL/GenBank/DDBJ databases">
        <title>The Genome Sequence of Ajellomyces capsulatus strain G186AR.</title>
        <authorList>
            <consortium name="The Broad Institute Genome Sequencing Platform"/>
            <person name="Champion M."/>
            <person name="Cuomo C."/>
            <person name="Ma L.-J."/>
            <person name="Henn M.R."/>
            <person name="Sil A."/>
            <person name="Goldman B."/>
            <person name="Young S.K."/>
            <person name="Kodira C.D."/>
            <person name="Zeng Q."/>
            <person name="Koehrsen M."/>
            <person name="Alvarado L."/>
            <person name="Berlin A."/>
            <person name="Borenstein D."/>
            <person name="Chen Z."/>
            <person name="Engels R."/>
            <person name="Freedman E."/>
            <person name="Gellesch M."/>
            <person name="Goldberg J."/>
            <person name="Griggs A."/>
            <person name="Gujja S."/>
            <person name="Heiman D."/>
            <person name="Hepburn T."/>
            <person name="Howarth C."/>
            <person name="Jen D."/>
            <person name="Larson L."/>
            <person name="Lewis B."/>
            <person name="Mehta T."/>
            <person name="Park D."/>
            <person name="Pearson M."/>
            <person name="Roberts A."/>
            <person name="Saif S."/>
            <person name="Shea T."/>
            <person name="Shenoy N."/>
            <person name="Sisk P."/>
            <person name="Stolte C."/>
            <person name="Sykes S."/>
            <person name="Walk T."/>
            <person name="White J."/>
            <person name="Yandava C."/>
            <person name="Klein B."/>
            <person name="McEwen J.G."/>
            <person name="Puccia R."/>
            <person name="Goldman G.H."/>
            <person name="Felipe M.S."/>
            <person name="Nino-Vega G."/>
            <person name="San-Blas G."/>
            <person name="Taylor J."/>
            <person name="Mendoza L."/>
            <person name="Galagan J."/>
            <person name="Nusbaum C."/>
            <person name="Birren B."/>
        </authorList>
    </citation>
    <scope>NUCLEOTIDE SEQUENCE</scope>
    <source>
        <strain evidence="4">G186AR</strain>
    </source>
</reference>
<dbReference type="SUPFAM" id="SSF48403">
    <property type="entry name" value="Ankyrin repeat"/>
    <property type="match status" value="1"/>
</dbReference>
<evidence type="ECO:0000313" key="5">
    <source>
        <dbReference type="Proteomes" id="UP000001631"/>
    </source>
</evidence>
<dbReference type="Pfam" id="PF12796">
    <property type="entry name" value="Ank_2"/>
    <property type="match status" value="1"/>
</dbReference>
<dbReference type="HOGENOM" id="CLU_2072461_0_0_1"/>
<dbReference type="STRING" id="447093.C0NVU4"/>
<evidence type="ECO:0000256" key="3">
    <source>
        <dbReference type="PROSITE-ProRule" id="PRU00023"/>
    </source>
</evidence>
<dbReference type="PROSITE" id="PS50297">
    <property type="entry name" value="ANK_REP_REGION"/>
    <property type="match status" value="1"/>
</dbReference>
<dbReference type="PROSITE" id="PS50088">
    <property type="entry name" value="ANK_REPEAT"/>
    <property type="match status" value="1"/>
</dbReference>
<dbReference type="InterPro" id="IPR036770">
    <property type="entry name" value="Ankyrin_rpt-contain_sf"/>
</dbReference>